<dbReference type="EMBL" id="GG662512">
    <property type="protein sequence ID" value="EAS02960.1"/>
    <property type="molecule type" value="Genomic_DNA"/>
</dbReference>
<accession>I7LWW0</accession>
<dbReference type="InParanoid" id="I7LWW0"/>
<reference evidence="2" key="1">
    <citation type="journal article" date="2006" name="PLoS Biol.">
        <title>Macronuclear genome sequence of the ciliate Tetrahymena thermophila, a model eukaryote.</title>
        <authorList>
            <person name="Eisen J.A."/>
            <person name="Coyne R.S."/>
            <person name="Wu M."/>
            <person name="Wu D."/>
            <person name="Thiagarajan M."/>
            <person name="Wortman J.R."/>
            <person name="Badger J.H."/>
            <person name="Ren Q."/>
            <person name="Amedeo P."/>
            <person name="Jones K.M."/>
            <person name="Tallon L.J."/>
            <person name="Delcher A.L."/>
            <person name="Salzberg S.L."/>
            <person name="Silva J.C."/>
            <person name="Haas B.J."/>
            <person name="Majoros W.H."/>
            <person name="Farzad M."/>
            <person name="Carlton J.M."/>
            <person name="Smith R.K. Jr."/>
            <person name="Garg J."/>
            <person name="Pearlman R.E."/>
            <person name="Karrer K.M."/>
            <person name="Sun L."/>
            <person name="Manning G."/>
            <person name="Elde N.C."/>
            <person name="Turkewitz A.P."/>
            <person name="Asai D.J."/>
            <person name="Wilkes D.E."/>
            <person name="Wang Y."/>
            <person name="Cai H."/>
            <person name="Collins K."/>
            <person name="Stewart B.A."/>
            <person name="Lee S.R."/>
            <person name="Wilamowska K."/>
            <person name="Weinberg Z."/>
            <person name="Ruzzo W.L."/>
            <person name="Wloga D."/>
            <person name="Gaertig J."/>
            <person name="Frankel J."/>
            <person name="Tsao C.-C."/>
            <person name="Gorovsky M.A."/>
            <person name="Keeling P.J."/>
            <person name="Waller R.F."/>
            <person name="Patron N.J."/>
            <person name="Cherry J.M."/>
            <person name="Stover N.A."/>
            <person name="Krieger C.J."/>
            <person name="del Toro C."/>
            <person name="Ryder H.F."/>
            <person name="Williamson S.C."/>
            <person name="Barbeau R.A."/>
            <person name="Hamilton E.P."/>
            <person name="Orias E."/>
        </authorList>
    </citation>
    <scope>NUCLEOTIDE SEQUENCE [LARGE SCALE GENOMIC DNA]</scope>
    <source>
        <strain evidence="2">SB210</strain>
    </source>
</reference>
<dbReference type="Proteomes" id="UP000009168">
    <property type="component" value="Unassembled WGS sequence"/>
</dbReference>
<dbReference type="GeneID" id="7831717"/>
<dbReference type="AlphaFoldDB" id="I7LWW0"/>
<dbReference type="HOGENOM" id="CLU_1859278_0_0_1"/>
<evidence type="ECO:0000313" key="2">
    <source>
        <dbReference type="Proteomes" id="UP000009168"/>
    </source>
</evidence>
<proteinExistence type="predicted"/>
<dbReference type="RefSeq" id="XP_001023205.1">
    <property type="nucleotide sequence ID" value="XM_001023205.1"/>
</dbReference>
<name>I7LWW0_TETTS</name>
<gene>
    <name evidence="1" type="ORF">TTHERM_00494120</name>
</gene>
<organism evidence="1 2">
    <name type="scientific">Tetrahymena thermophila (strain SB210)</name>
    <dbReference type="NCBI Taxonomy" id="312017"/>
    <lineage>
        <taxon>Eukaryota</taxon>
        <taxon>Sar</taxon>
        <taxon>Alveolata</taxon>
        <taxon>Ciliophora</taxon>
        <taxon>Intramacronucleata</taxon>
        <taxon>Oligohymenophorea</taxon>
        <taxon>Hymenostomatida</taxon>
        <taxon>Tetrahymenina</taxon>
        <taxon>Tetrahymenidae</taxon>
        <taxon>Tetrahymena</taxon>
    </lineage>
</organism>
<sequence length="138" mass="16199">MSLTKENIQKFCESQPKQEQQETKSQYDLSDYQSEFSLMSNLTAQFTNEQNRQKAKILNKKMLYKKLEDFHKQTFHTLLQKKGKQCHVCSSEQCKLGKMNKLPTVQMMFANVFVTSKLFLSSKKTVSHFVNQKSLNKM</sequence>
<evidence type="ECO:0000313" key="1">
    <source>
        <dbReference type="EMBL" id="EAS02960.1"/>
    </source>
</evidence>
<protein>
    <submittedName>
        <fullName evidence="1">Uncharacterized protein</fullName>
    </submittedName>
</protein>
<dbReference type="KEGG" id="tet:TTHERM_00494120"/>
<keyword evidence="2" id="KW-1185">Reference proteome</keyword>